<name>G3AFX1_SPAPN</name>
<protein>
    <submittedName>
        <fullName evidence="1">Uncharacterized protein</fullName>
    </submittedName>
</protein>
<dbReference type="Proteomes" id="UP000000709">
    <property type="component" value="Unassembled WGS sequence"/>
</dbReference>
<accession>G3AFX1</accession>
<dbReference type="InParanoid" id="G3AFX1"/>
<dbReference type="HOGENOM" id="CLU_2943289_0_0_1"/>
<dbReference type="AlphaFoldDB" id="G3AFX1"/>
<reference evidence="1 2" key="1">
    <citation type="journal article" date="2011" name="Proc. Natl. Acad. Sci. U.S.A.">
        <title>Comparative genomics of xylose-fermenting fungi for enhanced biofuel production.</title>
        <authorList>
            <person name="Wohlbach D.J."/>
            <person name="Kuo A."/>
            <person name="Sato T.K."/>
            <person name="Potts K.M."/>
            <person name="Salamov A.A."/>
            <person name="LaButti K.M."/>
            <person name="Sun H."/>
            <person name="Clum A."/>
            <person name="Pangilinan J.L."/>
            <person name="Lindquist E.A."/>
            <person name="Lucas S."/>
            <person name="Lapidus A."/>
            <person name="Jin M."/>
            <person name="Gunawan C."/>
            <person name="Balan V."/>
            <person name="Dale B.E."/>
            <person name="Jeffries T.W."/>
            <person name="Zinkel R."/>
            <person name="Barry K.W."/>
            <person name="Grigoriev I.V."/>
            <person name="Gasch A.P."/>
        </authorList>
    </citation>
    <scope>NUCLEOTIDE SEQUENCE [LARGE SCALE GENOMIC DNA]</scope>
    <source>
        <strain evidence="2">NRRL Y-27907 / 11-Y1</strain>
    </source>
</reference>
<evidence type="ECO:0000313" key="2">
    <source>
        <dbReference type="Proteomes" id="UP000000709"/>
    </source>
</evidence>
<sequence>MPYGMSAAWPHGTIFIESSYITTTYVRFLIYELSFSCYFSTASSESLKIQKNVKKIDKKF</sequence>
<dbReference type="KEGG" id="spaa:SPAPADRAFT_58251"/>
<gene>
    <name evidence="1" type="ORF">SPAPADRAFT_58251</name>
</gene>
<organism evidence="2">
    <name type="scientific">Spathaspora passalidarum (strain NRRL Y-27907 / 11-Y1)</name>
    <dbReference type="NCBI Taxonomy" id="619300"/>
    <lineage>
        <taxon>Eukaryota</taxon>
        <taxon>Fungi</taxon>
        <taxon>Dikarya</taxon>
        <taxon>Ascomycota</taxon>
        <taxon>Saccharomycotina</taxon>
        <taxon>Pichiomycetes</taxon>
        <taxon>Debaryomycetaceae</taxon>
        <taxon>Spathaspora</taxon>
    </lineage>
</organism>
<proteinExistence type="predicted"/>
<evidence type="ECO:0000313" key="1">
    <source>
        <dbReference type="EMBL" id="EGW35110.1"/>
    </source>
</evidence>
<dbReference type="RefSeq" id="XP_007372522.1">
    <property type="nucleotide sequence ID" value="XM_007372460.1"/>
</dbReference>
<dbReference type="EMBL" id="GL996499">
    <property type="protein sequence ID" value="EGW35110.1"/>
    <property type="molecule type" value="Genomic_DNA"/>
</dbReference>
<keyword evidence="2" id="KW-1185">Reference proteome</keyword>
<dbReference type="GeneID" id="18872387"/>